<dbReference type="Gene3D" id="3.40.50.300">
    <property type="entry name" value="P-loop containing nucleotide triphosphate hydrolases"/>
    <property type="match status" value="2"/>
</dbReference>
<evidence type="ECO:0000313" key="7">
    <source>
        <dbReference type="EMBL" id="PGG97940.1"/>
    </source>
</evidence>
<dbReference type="Proteomes" id="UP000224634">
    <property type="component" value="Unassembled WGS sequence"/>
</dbReference>
<feature type="compositionally biased region" description="Acidic residues" evidence="5">
    <location>
        <begin position="48"/>
        <end position="64"/>
    </location>
</feature>
<dbReference type="InterPro" id="IPR003395">
    <property type="entry name" value="RecF/RecN/SMC_N"/>
</dbReference>
<keyword evidence="8" id="KW-1185">Reference proteome</keyword>
<dbReference type="SUPFAM" id="SSF52540">
    <property type="entry name" value="P-loop containing nucleoside triphosphate hydrolases"/>
    <property type="match status" value="1"/>
</dbReference>
<dbReference type="AlphaFoldDB" id="A0A2B7WN38"/>
<proteinExistence type="inferred from homology"/>
<dbReference type="GO" id="GO:0003697">
    <property type="term" value="F:single-stranded DNA binding"/>
    <property type="evidence" value="ECO:0007669"/>
    <property type="project" value="TreeGrafter"/>
</dbReference>
<dbReference type="PANTHER" id="PTHR45916:SF1">
    <property type="entry name" value="STRUCTURAL MAINTENANCE OF CHROMOSOMES PROTEIN 5"/>
    <property type="match status" value="1"/>
</dbReference>
<dbReference type="GO" id="GO:0030915">
    <property type="term" value="C:Smc5-Smc6 complex"/>
    <property type="evidence" value="ECO:0007669"/>
    <property type="project" value="TreeGrafter"/>
</dbReference>
<feature type="domain" description="RecF/RecN/SMC N-terminal" evidence="6">
    <location>
        <begin position="115"/>
        <end position="1117"/>
    </location>
</feature>
<feature type="region of interest" description="Disordered" evidence="5">
    <location>
        <begin position="1"/>
        <end position="105"/>
    </location>
</feature>
<evidence type="ECO:0000256" key="3">
    <source>
        <dbReference type="ARBA" id="ARBA00023054"/>
    </source>
</evidence>
<evidence type="ECO:0000256" key="5">
    <source>
        <dbReference type="SAM" id="MobiDB-lite"/>
    </source>
</evidence>
<feature type="coiled-coil region" evidence="4">
    <location>
        <begin position="723"/>
        <end position="816"/>
    </location>
</feature>
<name>A0A2B7WN38_POLH7</name>
<accession>A0A2B7WN38</accession>
<dbReference type="PANTHER" id="PTHR45916">
    <property type="entry name" value="STRUCTURAL MAINTENANCE OF CHROMOSOMES PROTEIN 5"/>
    <property type="match status" value="1"/>
</dbReference>
<sequence length="1208" mass="136013">MPSATSIPHRRRREVDSDEEEEASSRSTTPFSQSSNGNKRARLGPRDDNDDDEEEEEDDDDDDAGTSSDGSDSTARHGRPTAEPVPAPGPSGSIGAQENDASASVGPGEYRAGAIVRVKLTDFVTYTSAEFFPGPRLNMVIGPNGTGKSTLVCAICLGLGWGPQHLGRAKDPAEFVKHGCREATIEIELASGGRYRRNPIISRTIVRDGNKSTFAVNGKPSTKTRVLELAKSFSIQIDNLCQFLPQDKVSEFAALTPVELLHSTQRAAAPPEVLEWHQNLITLRSSQKSVQSRNSGDKEMLDNLKNRQEVQREDVERMRQREVIKQRLELLELVRPIPRMTEARTVLNDLKTRRVAVQREQAELEAQEKPALDSLNAKREYVAKYKAVVDQKRLLVDRADTHAVNVSKKMQTAEEFIKDLEAQIQAEKIAASKQRDERKKLQQTINRITNQIENEPVHFDAADFAERIRDATREIRELEDKNREMNEANEPLARSFTEKKSQLAAVQAQLRNLDSQSGRQEAKLERASPDSSKAWKWIKEHRGEFEQEVFGPPLVVCSVKDPKYADALESLLQKSDLTAFTTQTRNDFRRLQRVLFGEMKLHDITLKTCSAPLSNFRAPLNDGELRSLGFDTWAKDLISGPEPVLAMLCSENGFHRTPLVLRDISEEQYNRLLQTEVSVCVSGTKSYRINRRREYGPGATSVAVRSVRSAQFWTSQPVDAAAKANIESRITAYKNELDELQQQVKEQNAAIHRLRSEHDDAKARKAQVEMEKSTKQTAYMTWQGLPVQKAQCEEKCSALEGQNQRIRKSVAEIREKQIQYSLQRAQGALEYAIAVEGLRKMHEDLIRTEIRFIEATSDYETLKERNQEVNQTLEAKREEVAVVIHELQAANRRFKAIFNEASELLSANRSNQMFSEIVGVVKDYDVAQLEADIDSEKARLELTHEGSSRIIEEFEHRQRQIDKLQDKLFNANKELEEIDTAIAELRGKWEPKLEALVQKISNAFSDSFARIGCAGQVSVDKCEDITDNETEPGTGTGTGLSTNTDFDQWSIRIQVKFREHEQLSVLDSHRQSGGERAVSTIFYLMALQSLSASPFRVVDEINQGMDPRNERMVHERMVDIACSSGGGQYFLITPKLLSGLVYRRGMKVLCIVSGEYMPEEYQKVDFGRCVDQMKDVVATRRRGRDKSGGRDRGGTVTMARSSGVGVAA</sequence>
<evidence type="ECO:0000259" key="6">
    <source>
        <dbReference type="Pfam" id="PF02463"/>
    </source>
</evidence>
<dbReference type="GO" id="GO:0005634">
    <property type="term" value="C:nucleus"/>
    <property type="evidence" value="ECO:0007669"/>
    <property type="project" value="TreeGrafter"/>
</dbReference>
<dbReference type="GO" id="GO:0000724">
    <property type="term" value="P:double-strand break repair via homologous recombination"/>
    <property type="evidence" value="ECO:0007669"/>
    <property type="project" value="TreeGrafter"/>
</dbReference>
<evidence type="ECO:0000256" key="2">
    <source>
        <dbReference type="ARBA" id="ARBA00018687"/>
    </source>
</evidence>
<evidence type="ECO:0000256" key="1">
    <source>
        <dbReference type="ARBA" id="ARBA00010171"/>
    </source>
</evidence>
<keyword evidence="3 4" id="KW-0175">Coiled coil</keyword>
<feature type="coiled-coil region" evidence="4">
    <location>
        <begin position="859"/>
        <end position="893"/>
    </location>
</feature>
<organism evidence="7 8">
    <name type="scientific">Polytolypa hystricis (strain UAMH7299)</name>
    <dbReference type="NCBI Taxonomy" id="1447883"/>
    <lineage>
        <taxon>Eukaryota</taxon>
        <taxon>Fungi</taxon>
        <taxon>Dikarya</taxon>
        <taxon>Ascomycota</taxon>
        <taxon>Pezizomycotina</taxon>
        <taxon>Eurotiomycetes</taxon>
        <taxon>Eurotiomycetidae</taxon>
        <taxon>Onygenales</taxon>
        <taxon>Onygenales incertae sedis</taxon>
        <taxon>Polytolypa</taxon>
    </lineage>
</organism>
<dbReference type="InterPro" id="IPR027417">
    <property type="entry name" value="P-loop_NTPase"/>
</dbReference>
<feature type="coiled-coil region" evidence="4">
    <location>
        <begin position="954"/>
        <end position="988"/>
    </location>
</feature>
<evidence type="ECO:0000313" key="8">
    <source>
        <dbReference type="Proteomes" id="UP000224634"/>
    </source>
</evidence>
<comment type="caution">
    <text evidence="7">The sequence shown here is derived from an EMBL/GenBank/DDBJ whole genome shotgun (WGS) entry which is preliminary data.</text>
</comment>
<feature type="compositionally biased region" description="Low complexity" evidence="5">
    <location>
        <begin position="25"/>
        <end position="35"/>
    </location>
</feature>
<evidence type="ECO:0000256" key="4">
    <source>
        <dbReference type="SAM" id="Coils"/>
    </source>
</evidence>
<feature type="coiled-coil region" evidence="4">
    <location>
        <begin position="403"/>
        <end position="516"/>
    </location>
</feature>
<dbReference type="Pfam" id="PF02463">
    <property type="entry name" value="SMC_N"/>
    <property type="match status" value="1"/>
</dbReference>
<dbReference type="OrthoDB" id="10254973at2759"/>
<comment type="similarity">
    <text evidence="1">Belongs to the SMC family. SMC5 subfamily.</text>
</comment>
<gene>
    <name evidence="7" type="ORF">AJ80_09616</name>
</gene>
<feature type="region of interest" description="Disordered" evidence="5">
    <location>
        <begin position="1180"/>
        <end position="1208"/>
    </location>
</feature>
<dbReference type="STRING" id="1447883.A0A2B7WN38"/>
<reference evidence="7 8" key="1">
    <citation type="submission" date="2017-10" db="EMBL/GenBank/DDBJ databases">
        <title>Comparative genomics in systemic dimorphic fungi from Ajellomycetaceae.</title>
        <authorList>
            <person name="Munoz J.F."/>
            <person name="Mcewen J.G."/>
            <person name="Clay O.K."/>
            <person name="Cuomo C.A."/>
        </authorList>
    </citation>
    <scope>NUCLEOTIDE SEQUENCE [LARGE SCALE GENOMIC DNA]</scope>
    <source>
        <strain evidence="7 8">UAMH7299</strain>
    </source>
</reference>
<protein>
    <recommendedName>
        <fullName evidence="2">Structural maintenance of chromosomes protein 5</fullName>
    </recommendedName>
</protein>
<dbReference type="EMBL" id="PDNA01000308">
    <property type="protein sequence ID" value="PGG97940.1"/>
    <property type="molecule type" value="Genomic_DNA"/>
</dbReference>